<feature type="domain" description="FAD dependent oxidoreductase" evidence="6">
    <location>
        <begin position="5"/>
        <end position="391"/>
    </location>
</feature>
<evidence type="ECO:0000313" key="7">
    <source>
        <dbReference type="EMBL" id="MEY8038505.1"/>
    </source>
</evidence>
<name>A0ABV4CBL4_9PSEU</name>
<dbReference type="SUPFAM" id="SSF51905">
    <property type="entry name" value="FAD/NAD(P)-binding domain"/>
    <property type="match status" value="1"/>
</dbReference>
<sequence length="401" mass="42861">MVDADVVVIGGGIVGLATARAVLRSAPGTSVLVLEAERRWGAHQSGHNSNVIHSGLYYAPGSHKARMARAGAEEMIRFCAEHDVPVRRTGKLVVATRPAEVPRLDALVERGTANGVTVRRISKVELAEREPHVAAVAAAHVAETAVTDFSQVCAAMAAEIAELGGELRTGAPVERIRSRGDGVVLTAGDATVRARALVNCAGLHSDRVARLSGITPPVRIVPFRGEYFALRPERQHLVGGPVYPVPDPALPFLGIHLTPMLDGTVHIGPNAVPAFARHGYRWRDVDGRMLGDLLRDPASRGLARRYWRYGIGEFARSALRPLFVRSVRAMLPEVTARDVLRHGAGVRAQAVDDDGKLVDDFVISRAPRAVHVLNAPSPAATASLLIGERVAADVLDELVAE</sequence>
<protein>
    <submittedName>
        <fullName evidence="7">L-2-hydroxyglutarate oxidase</fullName>
        <ecNumber evidence="7">1.1.3.-</ecNumber>
    </submittedName>
</protein>
<dbReference type="Proteomes" id="UP001564626">
    <property type="component" value="Unassembled WGS sequence"/>
</dbReference>
<keyword evidence="2" id="KW-0285">Flavoprotein</keyword>
<comment type="caution">
    <text evidence="7">The sequence shown here is derived from an EMBL/GenBank/DDBJ whole genome shotgun (WGS) entry which is preliminary data.</text>
</comment>
<evidence type="ECO:0000256" key="3">
    <source>
        <dbReference type="ARBA" id="ARBA00022827"/>
    </source>
</evidence>
<dbReference type="NCBIfam" id="NF008726">
    <property type="entry name" value="PRK11728.1"/>
    <property type="match status" value="1"/>
</dbReference>
<dbReference type="Gene3D" id="3.50.50.60">
    <property type="entry name" value="FAD/NAD(P)-binding domain"/>
    <property type="match status" value="1"/>
</dbReference>
<evidence type="ECO:0000256" key="5">
    <source>
        <dbReference type="ARBA" id="ARBA00037941"/>
    </source>
</evidence>
<keyword evidence="8" id="KW-1185">Reference proteome</keyword>
<comment type="cofactor">
    <cofactor evidence="1">
        <name>FAD</name>
        <dbReference type="ChEBI" id="CHEBI:57692"/>
    </cofactor>
</comment>
<dbReference type="EMBL" id="JBGEHV010000004">
    <property type="protein sequence ID" value="MEY8038505.1"/>
    <property type="molecule type" value="Genomic_DNA"/>
</dbReference>
<accession>A0ABV4CBL4</accession>
<dbReference type="InterPro" id="IPR036188">
    <property type="entry name" value="FAD/NAD-bd_sf"/>
</dbReference>
<dbReference type="InterPro" id="IPR006076">
    <property type="entry name" value="FAD-dep_OxRdtase"/>
</dbReference>
<proteinExistence type="inferred from homology"/>
<evidence type="ECO:0000256" key="4">
    <source>
        <dbReference type="ARBA" id="ARBA00023002"/>
    </source>
</evidence>
<dbReference type="PANTHER" id="PTHR43104">
    <property type="entry name" value="L-2-HYDROXYGLUTARATE DEHYDROGENASE, MITOCHONDRIAL"/>
    <property type="match status" value="1"/>
</dbReference>
<dbReference type="Gene3D" id="3.30.9.10">
    <property type="entry name" value="D-Amino Acid Oxidase, subunit A, domain 2"/>
    <property type="match status" value="1"/>
</dbReference>
<dbReference type="RefSeq" id="WP_345367904.1">
    <property type="nucleotide sequence ID" value="NZ_BAABII010000020.1"/>
</dbReference>
<gene>
    <name evidence="7" type="primary">lhgO</name>
    <name evidence="7" type="ORF">AB8O55_03785</name>
</gene>
<dbReference type="EC" id="1.1.3.-" evidence="7"/>
<evidence type="ECO:0000256" key="1">
    <source>
        <dbReference type="ARBA" id="ARBA00001974"/>
    </source>
</evidence>
<keyword evidence="3" id="KW-0274">FAD</keyword>
<evidence type="ECO:0000256" key="2">
    <source>
        <dbReference type="ARBA" id="ARBA00022630"/>
    </source>
</evidence>
<reference evidence="7 8" key="1">
    <citation type="submission" date="2024-08" db="EMBL/GenBank/DDBJ databases">
        <title>Genome mining of Saccharopolyspora cebuensis PGLac3 from Nigerian medicinal plant.</title>
        <authorList>
            <person name="Ezeobiora C.E."/>
            <person name="Igbokwe N.H."/>
            <person name="Amin D.H."/>
            <person name="Mendie U.E."/>
        </authorList>
    </citation>
    <scope>NUCLEOTIDE SEQUENCE [LARGE SCALE GENOMIC DNA]</scope>
    <source>
        <strain evidence="7 8">PGLac3</strain>
    </source>
</reference>
<dbReference type="GO" id="GO:0016491">
    <property type="term" value="F:oxidoreductase activity"/>
    <property type="evidence" value="ECO:0007669"/>
    <property type="project" value="UniProtKB-KW"/>
</dbReference>
<comment type="similarity">
    <text evidence="5">Belongs to the L2HGDH family.</text>
</comment>
<dbReference type="Pfam" id="PF01266">
    <property type="entry name" value="DAO"/>
    <property type="match status" value="1"/>
</dbReference>
<organism evidence="7 8">
    <name type="scientific">Saccharopolyspora cebuensis</name>
    <dbReference type="NCBI Taxonomy" id="418759"/>
    <lineage>
        <taxon>Bacteria</taxon>
        <taxon>Bacillati</taxon>
        <taxon>Actinomycetota</taxon>
        <taxon>Actinomycetes</taxon>
        <taxon>Pseudonocardiales</taxon>
        <taxon>Pseudonocardiaceae</taxon>
        <taxon>Saccharopolyspora</taxon>
    </lineage>
</organism>
<keyword evidence="4 7" id="KW-0560">Oxidoreductase</keyword>
<evidence type="ECO:0000259" key="6">
    <source>
        <dbReference type="Pfam" id="PF01266"/>
    </source>
</evidence>
<evidence type="ECO:0000313" key="8">
    <source>
        <dbReference type="Proteomes" id="UP001564626"/>
    </source>
</evidence>
<dbReference type="PANTHER" id="PTHR43104:SF2">
    <property type="entry name" value="L-2-HYDROXYGLUTARATE DEHYDROGENASE, MITOCHONDRIAL"/>
    <property type="match status" value="1"/>
</dbReference>